<accession>A0AA97NU05</accession>
<keyword evidence="4" id="KW-0732">Signal</keyword>
<reference evidence="14" key="1">
    <citation type="journal article" date="2012" name="PLoS Genet.">
        <title>Comparative analysis of the genomes of two field isolates of the rice blast fungus Magnaporthe oryzae.</title>
        <authorList>
            <person name="Xue M."/>
            <person name="Yang J."/>
            <person name="Li Z."/>
            <person name="Hu S."/>
            <person name="Yao N."/>
            <person name="Dean R.A."/>
            <person name="Zhao W."/>
            <person name="Shen M."/>
            <person name="Zhang H."/>
            <person name="Li C."/>
            <person name="Liu L."/>
            <person name="Cao L."/>
            <person name="Xu X."/>
            <person name="Xing Y."/>
            <person name="Hsiang T."/>
            <person name="Zhang Z."/>
            <person name="Xu J.R."/>
            <person name="Peng Y.L."/>
        </authorList>
    </citation>
    <scope>NUCLEOTIDE SEQUENCE</scope>
    <source>
        <strain evidence="14">Y34</strain>
    </source>
</reference>
<dbReference type="AlphaFoldDB" id="A0AA97NU05"/>
<evidence type="ECO:0000256" key="1">
    <source>
        <dbReference type="ARBA" id="ARBA00011073"/>
    </source>
</evidence>
<dbReference type="CDD" id="cd07489">
    <property type="entry name" value="Peptidases_S8_5"/>
    <property type="match status" value="1"/>
</dbReference>
<dbReference type="CDD" id="cd02124">
    <property type="entry name" value="PA_PoS1_like"/>
    <property type="match status" value="1"/>
</dbReference>
<feature type="region of interest" description="Disordered" evidence="10">
    <location>
        <begin position="182"/>
        <end position="201"/>
    </location>
</feature>
<feature type="domain" description="Peptidase S8/S53" evidence="11">
    <location>
        <begin position="141"/>
        <end position="558"/>
    </location>
</feature>
<evidence type="ECO:0000256" key="8">
    <source>
        <dbReference type="PROSITE-ProRule" id="PRU01240"/>
    </source>
</evidence>
<organism evidence="14">
    <name type="scientific">Pyricularia oryzae (strain Y34)</name>
    <name type="common">Rice blast fungus</name>
    <name type="synonym">Magnaporthe oryzae</name>
    <dbReference type="NCBI Taxonomy" id="1143189"/>
    <lineage>
        <taxon>Eukaryota</taxon>
        <taxon>Fungi</taxon>
        <taxon>Dikarya</taxon>
        <taxon>Ascomycota</taxon>
        <taxon>Pezizomycotina</taxon>
        <taxon>Sordariomycetes</taxon>
        <taxon>Sordariomycetidae</taxon>
        <taxon>Magnaporthales</taxon>
        <taxon>Pyriculariaceae</taxon>
        <taxon>Pyricularia</taxon>
    </lineage>
</organism>
<feature type="active site" description="Charge relay system" evidence="7 8">
    <location>
        <position position="518"/>
    </location>
</feature>
<evidence type="ECO:0000259" key="12">
    <source>
        <dbReference type="Pfam" id="PF02225"/>
    </source>
</evidence>
<dbReference type="Pfam" id="PF06280">
    <property type="entry name" value="fn3_5"/>
    <property type="match status" value="1"/>
</dbReference>
<dbReference type="GO" id="GO:0004252">
    <property type="term" value="F:serine-type endopeptidase activity"/>
    <property type="evidence" value="ECO:0007669"/>
    <property type="project" value="UniProtKB-UniRule"/>
</dbReference>
<dbReference type="InterPro" id="IPR000209">
    <property type="entry name" value="Peptidase_S8/S53_dom"/>
</dbReference>
<dbReference type="Proteomes" id="UP000011086">
    <property type="component" value="Unassembled WGS sequence"/>
</dbReference>
<name>A0AA97NU05_PYRO3</name>
<dbReference type="Pfam" id="PF02225">
    <property type="entry name" value="PA"/>
    <property type="match status" value="1"/>
</dbReference>
<proteinExistence type="inferred from homology"/>
<feature type="compositionally biased region" description="Basic and acidic residues" evidence="10">
    <location>
        <begin position="185"/>
        <end position="198"/>
    </location>
</feature>
<dbReference type="InterPro" id="IPR003137">
    <property type="entry name" value="PA_domain"/>
</dbReference>
<dbReference type="PANTHER" id="PTHR43806:SF66">
    <property type="entry name" value="SERIN ENDOPEPTIDASE"/>
    <property type="match status" value="1"/>
</dbReference>
<dbReference type="PROSITE" id="PS00137">
    <property type="entry name" value="SUBTILASE_HIS"/>
    <property type="match status" value="1"/>
</dbReference>
<dbReference type="InterPro" id="IPR036852">
    <property type="entry name" value="Peptidase_S8/S53_dom_sf"/>
</dbReference>
<evidence type="ECO:0000256" key="3">
    <source>
        <dbReference type="ARBA" id="ARBA00022670"/>
    </source>
</evidence>
<dbReference type="Gene3D" id="3.40.50.200">
    <property type="entry name" value="Peptidase S8/S53 domain"/>
    <property type="match status" value="1"/>
</dbReference>
<dbReference type="PANTHER" id="PTHR43806">
    <property type="entry name" value="PEPTIDASE S8"/>
    <property type="match status" value="1"/>
</dbReference>
<keyword evidence="5 8" id="KW-0378">Hydrolase</keyword>
<evidence type="ECO:0000256" key="2">
    <source>
        <dbReference type="ARBA" id="ARBA00022512"/>
    </source>
</evidence>
<dbReference type="GO" id="GO:0016020">
    <property type="term" value="C:membrane"/>
    <property type="evidence" value="ECO:0007669"/>
    <property type="project" value="InterPro"/>
</dbReference>
<dbReference type="EMBL" id="JH793700">
    <property type="protein sequence ID" value="ELQ36300.1"/>
    <property type="molecule type" value="Genomic_DNA"/>
</dbReference>
<evidence type="ECO:0000256" key="6">
    <source>
        <dbReference type="ARBA" id="ARBA00022825"/>
    </source>
</evidence>
<sequence length="937" mass="99232">MRSSAILTTAIHLCGVYALSRRDEIVEQAAARTANQYIVEYKTSELAARDVEASLTSLEGIAVRSSFDSPIFQGASVEVADGLDVKGLAALPNVARVWRNEIVALEEAAPGEFFPDDAAAIKYDVYSATGVDRLHAAGILGQGVKVGFIDTGVAYRHPALGGGFGPGFKVAGGWDFVGNGAYPSDPKKPDADPDDQRGHGTHVAGIVAGAGKAWTGVAPNATIFAYKVMGTLDVTDVETLVEALLRAYDDGMDVITISISTPAGGGFADIAWAEVASRIVEQGTVVTMSADNRGDRGLFWIGDGASGRNVIAVASVDANSSASAGFALDFHAADGTKKSVVSGYIGAPKYWPSTIRDWPVIPMNFNTSDPADGCQPYPTGTRNLTNTIPLIRRGTCKFAVKLGHLGALGAQYVMIYNNDDPLLDPATDDAKQTMGLVTAETGKAIIEAVQAGGNVTASFTLDPESPVGMPNPSGGRPSIFTSWGPLYDLTPKPEIAAPGGLIFSTYLNGGYLQMSGTSMATPYVAATAALYIGVHGGGDRSSRPTGFAAQVRRRIITSGVALPWSDGSETDFGMAASVAQVGNGLVNAYKVVKYDTVVDSEPLALKDTANFKGEQKMVVRNGGSSTVTYTVSMSAAGGFEMFNAQGQVKKFTEISPLAMEVDAQVPEPFVLQAGEEKIITVTFANPSSKGWNAKALPTYNGKVLISGSNGEQLSVPYLGMASDLEAEMNPIWATGFPFSKSGTGFVDIKDKAYYTFNLSRTTQDFPKIFTSLRYGSDQVRWDIFEAGWTETSWTWPLVPGTGGYIGPVAEWTQDANYIPGQHNASLVTPLPRPAGDRHAAGQFFWLGKLSHNGSQIAPGNYTMRFAALRPFADPAKSESWSLFKTPEIQVRPCPGKQKRCSPRSSNRVDVGAPIEKRFGGADVAILSSTYSCRKPSA</sequence>
<dbReference type="InterPro" id="IPR010435">
    <property type="entry name" value="C5a/SBT2-like_Fn3"/>
</dbReference>
<evidence type="ECO:0000259" key="11">
    <source>
        <dbReference type="Pfam" id="PF00082"/>
    </source>
</evidence>
<keyword evidence="6 8" id="KW-0720">Serine protease</keyword>
<dbReference type="InterPro" id="IPR050131">
    <property type="entry name" value="Peptidase_S8_subtilisin-like"/>
</dbReference>
<keyword evidence="3 8" id="KW-0645">Protease</keyword>
<dbReference type="PROSITE" id="PS00138">
    <property type="entry name" value="SUBTILASE_SER"/>
    <property type="match status" value="1"/>
</dbReference>
<feature type="domain" description="C5a peptidase/Subtilisin-like protease SBT2-like Fn3-like" evidence="13">
    <location>
        <begin position="604"/>
        <end position="718"/>
    </location>
</feature>
<keyword evidence="2" id="KW-0134">Cell wall</keyword>
<gene>
    <name evidence="14" type="ORF">OOU_Y34scaffold00666g161</name>
</gene>
<dbReference type="InterPro" id="IPR023828">
    <property type="entry name" value="Peptidase_S8_Ser-AS"/>
</dbReference>
<evidence type="ECO:0008006" key="15">
    <source>
        <dbReference type="Google" id="ProtNLM"/>
    </source>
</evidence>
<feature type="active site" description="Charge relay system" evidence="7 8">
    <location>
        <position position="150"/>
    </location>
</feature>
<evidence type="ECO:0000313" key="14">
    <source>
        <dbReference type="EMBL" id="ELQ36300.1"/>
    </source>
</evidence>
<dbReference type="Gene3D" id="3.50.30.30">
    <property type="match status" value="1"/>
</dbReference>
<evidence type="ECO:0000256" key="9">
    <source>
        <dbReference type="RuleBase" id="RU003355"/>
    </source>
</evidence>
<keyword evidence="2" id="KW-0964">Secreted</keyword>
<evidence type="ECO:0000259" key="13">
    <source>
        <dbReference type="Pfam" id="PF06280"/>
    </source>
</evidence>
<dbReference type="Pfam" id="PF00082">
    <property type="entry name" value="Peptidase_S8"/>
    <property type="match status" value="1"/>
</dbReference>
<dbReference type="InterPro" id="IPR023827">
    <property type="entry name" value="Peptidase_S8_Asp-AS"/>
</dbReference>
<protein>
    <recommendedName>
        <fullName evidence="15">Minor extracellular protease vpr</fullName>
    </recommendedName>
</protein>
<feature type="active site" description="Charge relay system" evidence="7 8">
    <location>
        <position position="199"/>
    </location>
</feature>
<dbReference type="PROSITE" id="PS00136">
    <property type="entry name" value="SUBTILASE_ASP"/>
    <property type="match status" value="1"/>
</dbReference>
<evidence type="ECO:0000256" key="5">
    <source>
        <dbReference type="ARBA" id="ARBA00022801"/>
    </source>
</evidence>
<dbReference type="PRINTS" id="PR00723">
    <property type="entry name" value="SUBTILISIN"/>
</dbReference>
<evidence type="ECO:0000256" key="4">
    <source>
        <dbReference type="ARBA" id="ARBA00022729"/>
    </source>
</evidence>
<feature type="domain" description="PA" evidence="12">
    <location>
        <begin position="370"/>
        <end position="443"/>
    </location>
</feature>
<evidence type="ECO:0000256" key="7">
    <source>
        <dbReference type="PIRSR" id="PIRSR615500-1"/>
    </source>
</evidence>
<dbReference type="InterPro" id="IPR022398">
    <property type="entry name" value="Peptidase_S8_His-AS"/>
</dbReference>
<dbReference type="InterPro" id="IPR034187">
    <property type="entry name" value="Peptidases_S8_5"/>
</dbReference>
<dbReference type="GO" id="GO:0006508">
    <property type="term" value="P:proteolysis"/>
    <property type="evidence" value="ECO:0007669"/>
    <property type="project" value="UniProtKB-KW"/>
</dbReference>
<dbReference type="InterPro" id="IPR015500">
    <property type="entry name" value="Peptidase_S8_subtilisin-rel"/>
</dbReference>
<dbReference type="SUPFAM" id="SSF52743">
    <property type="entry name" value="Subtilisin-like"/>
    <property type="match status" value="1"/>
</dbReference>
<dbReference type="PROSITE" id="PS51892">
    <property type="entry name" value="SUBTILASE"/>
    <property type="match status" value="1"/>
</dbReference>
<evidence type="ECO:0000256" key="10">
    <source>
        <dbReference type="SAM" id="MobiDB-lite"/>
    </source>
</evidence>
<comment type="similarity">
    <text evidence="1 8 9">Belongs to the peptidase S8 family.</text>
</comment>